<name>A0ACB9WSE7_CHAAC</name>
<gene>
    <name evidence="1" type="ORF">KUCAC02_009142</name>
</gene>
<proteinExistence type="predicted"/>
<organism evidence="1 2">
    <name type="scientific">Chaenocephalus aceratus</name>
    <name type="common">Blackfin icefish</name>
    <name type="synonym">Chaenichthys aceratus</name>
    <dbReference type="NCBI Taxonomy" id="36190"/>
    <lineage>
        <taxon>Eukaryota</taxon>
        <taxon>Metazoa</taxon>
        <taxon>Chordata</taxon>
        <taxon>Craniata</taxon>
        <taxon>Vertebrata</taxon>
        <taxon>Euteleostomi</taxon>
        <taxon>Actinopterygii</taxon>
        <taxon>Neopterygii</taxon>
        <taxon>Teleostei</taxon>
        <taxon>Neoteleostei</taxon>
        <taxon>Acanthomorphata</taxon>
        <taxon>Eupercaria</taxon>
        <taxon>Perciformes</taxon>
        <taxon>Notothenioidei</taxon>
        <taxon>Channichthyidae</taxon>
        <taxon>Chaenocephalus</taxon>
    </lineage>
</organism>
<reference evidence="1" key="1">
    <citation type="submission" date="2022-05" db="EMBL/GenBank/DDBJ databases">
        <title>Chromosome-level genome of Chaenocephalus aceratus.</title>
        <authorList>
            <person name="Park H."/>
        </authorList>
    </citation>
    <scope>NUCLEOTIDE SEQUENCE</scope>
    <source>
        <strain evidence="1">KU_202001</strain>
    </source>
</reference>
<accession>A0ACB9WSE7</accession>
<evidence type="ECO:0000313" key="2">
    <source>
        <dbReference type="Proteomes" id="UP001057452"/>
    </source>
</evidence>
<protein>
    <submittedName>
        <fullName evidence="1">Uncharacterized protein</fullName>
    </submittedName>
</protein>
<evidence type="ECO:0000313" key="1">
    <source>
        <dbReference type="EMBL" id="KAI4816840.1"/>
    </source>
</evidence>
<sequence>MASGPPAEEHLLTRVTRWFNGFASGSLWPVTNARPDAATPLNDPVLPEVDEEELGAVGAAAVDGLHEAQAEPHGDDVDNDGLDEYLHRYFDEQSSEDEDEEEEIDVVGLDIPVLDVEEIGPLFLEDSSEEPEDALVPGSPSSSRSGCSTRRCREDSEEESAAKRPRWSEHSDED</sequence>
<dbReference type="Proteomes" id="UP001057452">
    <property type="component" value="Chromosome 12"/>
</dbReference>
<keyword evidence="2" id="KW-1185">Reference proteome</keyword>
<comment type="caution">
    <text evidence="1">The sequence shown here is derived from an EMBL/GenBank/DDBJ whole genome shotgun (WGS) entry which is preliminary data.</text>
</comment>
<dbReference type="EMBL" id="CM043796">
    <property type="protein sequence ID" value="KAI4816840.1"/>
    <property type="molecule type" value="Genomic_DNA"/>
</dbReference>